<keyword evidence="1 6" id="KW-0732">Signal</keyword>
<dbReference type="InterPro" id="IPR035986">
    <property type="entry name" value="PKD_dom_sf"/>
</dbReference>
<evidence type="ECO:0000313" key="9">
    <source>
        <dbReference type="RefSeq" id="XP_031442515.1"/>
    </source>
</evidence>
<feature type="region of interest" description="Disordered" evidence="4">
    <location>
        <begin position="321"/>
        <end position="340"/>
    </location>
</feature>
<feature type="domain" description="PKD" evidence="7">
    <location>
        <begin position="273"/>
        <end position="312"/>
    </location>
</feature>
<feature type="transmembrane region" description="Helical" evidence="5">
    <location>
        <begin position="554"/>
        <end position="574"/>
    </location>
</feature>
<dbReference type="AlphaFoldDB" id="A0A6P8H5D4"/>
<dbReference type="Proteomes" id="UP000515152">
    <property type="component" value="Chromosome 19"/>
</dbReference>
<dbReference type="InterPro" id="IPR045219">
    <property type="entry name" value="PKAT"/>
</dbReference>
<evidence type="ECO:0000256" key="4">
    <source>
        <dbReference type="SAM" id="MobiDB-lite"/>
    </source>
</evidence>
<dbReference type="GO" id="GO:0007155">
    <property type="term" value="P:cell adhesion"/>
    <property type="evidence" value="ECO:0007669"/>
    <property type="project" value="TreeGrafter"/>
</dbReference>
<comment type="similarity">
    <text evidence="3">Belongs to the PMEL/NMB family.</text>
</comment>
<dbReference type="Pfam" id="PF00801">
    <property type="entry name" value="PKD"/>
    <property type="match status" value="1"/>
</dbReference>
<gene>
    <name evidence="9" type="primary">gpnmb</name>
</gene>
<keyword evidence="8" id="KW-1185">Reference proteome</keyword>
<dbReference type="KEGG" id="char:105906333"/>
<feature type="chain" id="PRO_5028281932" evidence="6">
    <location>
        <begin position="22"/>
        <end position="625"/>
    </location>
</feature>
<sequence>MEGLRYVCLLVCAFVVAQVEGMTFKDMFPHKHLGKFPIPFPIPGWDPDTIPWIDKLYPPLKPELFQKHGTPPPTIRLTSDSPAMNGSSMTFTAAIEHAPCTKEDANGDLVYDQHCEDANGQVRSGYVYNWTAWMDDYGFGKCTDVKLCNVFPDGKPFPQSNDYRRKGYVYVWHTMGQYFETCDGSSSHLTLNTTGWNFGAGVMEVLVYRKRELRKYTPMATDNHVFFVTDKIPIAVNLTQKLAVNITEKDVFVRGSDVVFQVNVHDPSNYLKTADAVDYIWDFRDGNQLVTHSNVATHAYRALGNVSVKLTVEAAFRTPCPPPTPTPMHHVTIPPTKAAPPVTHAVTSKVQTTPRAPSTPPPAPPTTAVPVTTAYVTDPLPTDPFATAAVTGTLPPMLSPTPGWPTLPSMFRQGSNSECFRYMYGTFEAELNIIEPLPNMMQSEPPSRILEVSAAKMTNSTVNFLVTFLGSNPTSACTVVSDATCHQVKSIKCDDVPMVPMGCQVILRRTFHEPGTYCVNIILEDDKSRSLATTTVTIDKSTDKVSKSSRAAEVVLSSSAVLVAVFAFIAFMVYKRYKVYRPVRRSLVEDAGEPARVGGHLERLRTALFPADEERSRLLTDRRPL</sequence>
<feature type="region of interest" description="Disordered" evidence="4">
    <location>
        <begin position="347"/>
        <end position="368"/>
    </location>
</feature>
<evidence type="ECO:0000256" key="1">
    <source>
        <dbReference type="ARBA" id="ARBA00022729"/>
    </source>
</evidence>
<feature type="compositionally biased region" description="Pro residues" evidence="4">
    <location>
        <begin position="357"/>
        <end position="367"/>
    </location>
</feature>
<organism evidence="8 9">
    <name type="scientific">Clupea harengus</name>
    <name type="common">Atlantic herring</name>
    <dbReference type="NCBI Taxonomy" id="7950"/>
    <lineage>
        <taxon>Eukaryota</taxon>
        <taxon>Metazoa</taxon>
        <taxon>Chordata</taxon>
        <taxon>Craniata</taxon>
        <taxon>Vertebrata</taxon>
        <taxon>Euteleostomi</taxon>
        <taxon>Actinopterygii</taxon>
        <taxon>Neopterygii</taxon>
        <taxon>Teleostei</taxon>
        <taxon>Clupei</taxon>
        <taxon>Clupeiformes</taxon>
        <taxon>Clupeoidei</taxon>
        <taxon>Clupeidae</taxon>
        <taxon>Clupea</taxon>
    </lineage>
</organism>
<dbReference type="RefSeq" id="XP_031442515.1">
    <property type="nucleotide sequence ID" value="XM_031586655.1"/>
</dbReference>
<evidence type="ECO:0000259" key="7">
    <source>
        <dbReference type="PROSITE" id="PS50093"/>
    </source>
</evidence>
<keyword evidence="5" id="KW-0812">Transmembrane</keyword>
<evidence type="ECO:0000256" key="3">
    <source>
        <dbReference type="ARBA" id="ARBA00025776"/>
    </source>
</evidence>
<dbReference type="InterPro" id="IPR046846">
    <property type="entry name" value="PKAT_KLD"/>
</dbReference>
<evidence type="ECO:0000313" key="8">
    <source>
        <dbReference type="Proteomes" id="UP000515152"/>
    </source>
</evidence>
<dbReference type="Pfam" id="PF26141">
    <property type="entry name" value="PMEL_NMB_N"/>
    <property type="match status" value="1"/>
</dbReference>
<dbReference type="Gene3D" id="2.60.40.10">
    <property type="entry name" value="Immunoglobulins"/>
    <property type="match status" value="1"/>
</dbReference>
<dbReference type="GO" id="GO:0005886">
    <property type="term" value="C:plasma membrane"/>
    <property type="evidence" value="ECO:0007669"/>
    <property type="project" value="TreeGrafter"/>
</dbReference>
<dbReference type="PANTHER" id="PTHR11861">
    <property type="entry name" value="MELANOCYTE PROTEIN PMEL 17-RELATED"/>
    <property type="match status" value="1"/>
</dbReference>
<dbReference type="SUPFAM" id="SSF49299">
    <property type="entry name" value="PKD domain"/>
    <property type="match status" value="1"/>
</dbReference>
<protein>
    <submittedName>
        <fullName evidence="9">Protein QNR-71</fullName>
    </submittedName>
</protein>
<keyword evidence="5" id="KW-1133">Transmembrane helix</keyword>
<feature type="compositionally biased region" description="Low complexity" evidence="4">
    <location>
        <begin position="327"/>
        <end position="336"/>
    </location>
</feature>
<evidence type="ECO:0000256" key="5">
    <source>
        <dbReference type="SAM" id="Phobius"/>
    </source>
</evidence>
<evidence type="ECO:0000256" key="2">
    <source>
        <dbReference type="ARBA" id="ARBA00023180"/>
    </source>
</evidence>
<accession>A0A6P8H5D4</accession>
<feature type="signal peptide" evidence="6">
    <location>
        <begin position="1"/>
        <end position="21"/>
    </location>
</feature>
<keyword evidence="2" id="KW-0325">Glycoprotein</keyword>
<dbReference type="InterPro" id="IPR000601">
    <property type="entry name" value="PKD_dom"/>
</dbReference>
<dbReference type="Pfam" id="PF20433">
    <property type="entry name" value="PKAT_KLD"/>
    <property type="match status" value="1"/>
</dbReference>
<dbReference type="OrthoDB" id="9940970at2759"/>
<proteinExistence type="inferred from homology"/>
<dbReference type="InterPro" id="IPR059017">
    <property type="entry name" value="PMEL_NMB_N"/>
</dbReference>
<reference evidence="9" key="1">
    <citation type="submission" date="2025-08" db="UniProtKB">
        <authorList>
            <consortium name="RefSeq"/>
        </authorList>
    </citation>
    <scope>IDENTIFICATION</scope>
</reference>
<dbReference type="GO" id="GO:0005178">
    <property type="term" value="F:integrin binding"/>
    <property type="evidence" value="ECO:0007669"/>
    <property type="project" value="TreeGrafter"/>
</dbReference>
<dbReference type="CDD" id="cd00146">
    <property type="entry name" value="PKD"/>
    <property type="match status" value="1"/>
</dbReference>
<evidence type="ECO:0000256" key="6">
    <source>
        <dbReference type="SAM" id="SignalP"/>
    </source>
</evidence>
<dbReference type="InterPro" id="IPR013783">
    <property type="entry name" value="Ig-like_fold"/>
</dbReference>
<dbReference type="PROSITE" id="PS50093">
    <property type="entry name" value="PKD"/>
    <property type="match status" value="1"/>
</dbReference>
<name>A0A6P8H5D4_CLUHA</name>
<dbReference type="PANTHER" id="PTHR11861:SF11">
    <property type="entry name" value="TRANSMEMBRANE GLYCOPROTEIN NMB"/>
    <property type="match status" value="1"/>
</dbReference>
<dbReference type="CTD" id="10457"/>
<keyword evidence="5" id="KW-0472">Membrane</keyword>
<dbReference type="GeneID" id="105906333"/>